<feature type="region of interest" description="Disordered" evidence="1">
    <location>
        <begin position="69"/>
        <end position="246"/>
    </location>
</feature>
<protein>
    <submittedName>
        <fullName evidence="2">Uncharacterized protein</fullName>
    </submittedName>
</protein>
<organism evidence="2 3">
    <name type="scientific">Jimgerdemannia flammicorona</name>
    <dbReference type="NCBI Taxonomy" id="994334"/>
    <lineage>
        <taxon>Eukaryota</taxon>
        <taxon>Fungi</taxon>
        <taxon>Fungi incertae sedis</taxon>
        <taxon>Mucoromycota</taxon>
        <taxon>Mucoromycotina</taxon>
        <taxon>Endogonomycetes</taxon>
        <taxon>Endogonales</taxon>
        <taxon>Endogonaceae</taxon>
        <taxon>Jimgerdemannia</taxon>
    </lineage>
</organism>
<sequence>MMALAFWDAAYRDISDLLTYAHDILIRLIARHAIAANGVQRLTCSLARLNHDRNAGYGFAGGASFLTTETKTPAEIRGNNTSTPPKDENQEHEQPEDWLYRRTQRVDRQNSIPTYSAPDVNPQPEPETAPQARDPAEDWLVQQQKYQRDLPRSSPYNPYYSNTSTSPDLPRRGSLTSSGAPSPVSPTFSSSRPSVYRTLAGDDHADGSPLGPSPTTSTGSSSSQSNLPRTGRGTYGSSSSLSSPYSANKTSYVPKKLGFQIQNDLCRHCGKVVYAAEMVSLTDWGALCLWSSGLATSTISSASSAARAISWLTRAQWSTAASRSTAGRAIRRSSDPRAGGAA</sequence>
<feature type="region of interest" description="Disordered" evidence="1">
    <location>
        <begin position="321"/>
        <end position="342"/>
    </location>
</feature>
<evidence type="ECO:0000256" key="1">
    <source>
        <dbReference type="SAM" id="MobiDB-lite"/>
    </source>
</evidence>
<evidence type="ECO:0000313" key="3">
    <source>
        <dbReference type="Proteomes" id="UP000274822"/>
    </source>
</evidence>
<feature type="compositionally biased region" description="Low complexity" evidence="1">
    <location>
        <begin position="153"/>
        <end position="167"/>
    </location>
</feature>
<feature type="compositionally biased region" description="Basic and acidic residues" evidence="1">
    <location>
        <begin position="85"/>
        <end position="108"/>
    </location>
</feature>
<feature type="compositionally biased region" description="Low complexity" evidence="1">
    <location>
        <begin position="207"/>
        <end position="246"/>
    </location>
</feature>
<gene>
    <name evidence="2" type="ORF">BC938DRAFT_472376</name>
</gene>
<name>A0A433QTY4_9FUNG</name>
<dbReference type="Proteomes" id="UP000274822">
    <property type="component" value="Unassembled WGS sequence"/>
</dbReference>
<comment type="caution">
    <text evidence="2">The sequence shown here is derived from an EMBL/GenBank/DDBJ whole genome shotgun (WGS) entry which is preliminary data.</text>
</comment>
<dbReference type="EMBL" id="RBNJ01001341">
    <property type="protein sequence ID" value="RUS33250.1"/>
    <property type="molecule type" value="Genomic_DNA"/>
</dbReference>
<feature type="compositionally biased region" description="Polar residues" evidence="1">
    <location>
        <begin position="174"/>
        <end position="193"/>
    </location>
</feature>
<keyword evidence="3" id="KW-1185">Reference proteome</keyword>
<dbReference type="AlphaFoldDB" id="A0A433QTY4"/>
<proteinExistence type="predicted"/>
<accession>A0A433QTY4</accession>
<reference evidence="2 3" key="1">
    <citation type="journal article" date="2018" name="New Phytol.">
        <title>Phylogenomics of Endogonaceae and evolution of mycorrhizas within Mucoromycota.</title>
        <authorList>
            <person name="Chang Y."/>
            <person name="Desiro A."/>
            <person name="Na H."/>
            <person name="Sandor L."/>
            <person name="Lipzen A."/>
            <person name="Clum A."/>
            <person name="Barry K."/>
            <person name="Grigoriev I.V."/>
            <person name="Martin F.M."/>
            <person name="Stajich J.E."/>
            <person name="Smith M.E."/>
            <person name="Bonito G."/>
            <person name="Spatafora J.W."/>
        </authorList>
    </citation>
    <scope>NUCLEOTIDE SEQUENCE [LARGE SCALE GENOMIC DNA]</scope>
    <source>
        <strain evidence="2 3">AD002</strain>
    </source>
</reference>
<evidence type="ECO:0000313" key="2">
    <source>
        <dbReference type="EMBL" id="RUS33250.1"/>
    </source>
</evidence>